<sequence length="204" mass="21252">MGFRMGFALLQLSGFWALRSGLEKMKLILRTLFLGRILSACRSSLMLRNLSSELFESDYAMTPQWCTHFTDLPQQSSPSAVAGPTQGIGLSYGVGPVQGPDHNAASGPTLVLSPSAVAGLVSAPGPSTEIGPISEFNPSSAVSPTSPSGWQASKTAALLNPVSVSSQPMDLVTSPPSTAPCDLGPTPTIPPLPSLCRALLFWGL</sequence>
<evidence type="ECO:0000313" key="2">
    <source>
        <dbReference type="EMBL" id="KAK4429005.1"/>
    </source>
</evidence>
<proteinExistence type="predicted"/>
<comment type="caution">
    <text evidence="2">The sequence shown here is derived from an EMBL/GenBank/DDBJ whole genome shotgun (WGS) entry which is preliminary data.</text>
</comment>
<feature type="chain" id="PRO_5042243906" evidence="1">
    <location>
        <begin position="22"/>
        <end position="204"/>
    </location>
</feature>
<dbReference type="EMBL" id="JACGWO010000004">
    <property type="protein sequence ID" value="KAK4429005.1"/>
    <property type="molecule type" value="Genomic_DNA"/>
</dbReference>
<reference evidence="2" key="1">
    <citation type="submission" date="2020-06" db="EMBL/GenBank/DDBJ databases">
        <authorList>
            <person name="Li T."/>
            <person name="Hu X."/>
            <person name="Zhang T."/>
            <person name="Song X."/>
            <person name="Zhang H."/>
            <person name="Dai N."/>
            <person name="Sheng W."/>
            <person name="Hou X."/>
            <person name="Wei L."/>
        </authorList>
    </citation>
    <scope>NUCLEOTIDE SEQUENCE</scope>
    <source>
        <strain evidence="2">3651</strain>
        <tissue evidence="2">Leaf</tissue>
    </source>
</reference>
<evidence type="ECO:0000313" key="3">
    <source>
        <dbReference type="Proteomes" id="UP001293254"/>
    </source>
</evidence>
<keyword evidence="3" id="KW-1185">Reference proteome</keyword>
<keyword evidence="1" id="KW-0732">Signal</keyword>
<gene>
    <name evidence="2" type="ORF">Salat_1200500</name>
</gene>
<reference evidence="2" key="2">
    <citation type="journal article" date="2024" name="Plant">
        <title>Genomic evolution and insights into agronomic trait innovations of Sesamum species.</title>
        <authorList>
            <person name="Miao H."/>
            <person name="Wang L."/>
            <person name="Qu L."/>
            <person name="Liu H."/>
            <person name="Sun Y."/>
            <person name="Le M."/>
            <person name="Wang Q."/>
            <person name="Wei S."/>
            <person name="Zheng Y."/>
            <person name="Lin W."/>
            <person name="Duan Y."/>
            <person name="Cao H."/>
            <person name="Xiong S."/>
            <person name="Wang X."/>
            <person name="Wei L."/>
            <person name="Li C."/>
            <person name="Ma Q."/>
            <person name="Ju M."/>
            <person name="Zhao R."/>
            <person name="Li G."/>
            <person name="Mu C."/>
            <person name="Tian Q."/>
            <person name="Mei H."/>
            <person name="Zhang T."/>
            <person name="Gao T."/>
            <person name="Zhang H."/>
        </authorList>
    </citation>
    <scope>NUCLEOTIDE SEQUENCE</scope>
    <source>
        <strain evidence="2">3651</strain>
    </source>
</reference>
<dbReference type="AlphaFoldDB" id="A0AAE2CNS9"/>
<organism evidence="2 3">
    <name type="scientific">Sesamum alatum</name>
    <dbReference type="NCBI Taxonomy" id="300844"/>
    <lineage>
        <taxon>Eukaryota</taxon>
        <taxon>Viridiplantae</taxon>
        <taxon>Streptophyta</taxon>
        <taxon>Embryophyta</taxon>
        <taxon>Tracheophyta</taxon>
        <taxon>Spermatophyta</taxon>
        <taxon>Magnoliopsida</taxon>
        <taxon>eudicotyledons</taxon>
        <taxon>Gunneridae</taxon>
        <taxon>Pentapetalae</taxon>
        <taxon>asterids</taxon>
        <taxon>lamiids</taxon>
        <taxon>Lamiales</taxon>
        <taxon>Pedaliaceae</taxon>
        <taxon>Sesamum</taxon>
    </lineage>
</organism>
<protein>
    <submittedName>
        <fullName evidence="2">Uncharacterized protein</fullName>
    </submittedName>
</protein>
<name>A0AAE2CNS9_9LAMI</name>
<accession>A0AAE2CNS9</accession>
<dbReference type="Proteomes" id="UP001293254">
    <property type="component" value="Unassembled WGS sequence"/>
</dbReference>
<feature type="signal peptide" evidence="1">
    <location>
        <begin position="1"/>
        <end position="21"/>
    </location>
</feature>
<evidence type="ECO:0000256" key="1">
    <source>
        <dbReference type="SAM" id="SignalP"/>
    </source>
</evidence>